<protein>
    <recommendedName>
        <fullName evidence="3">Flagellar motor switch protein FliN</fullName>
    </recommendedName>
</protein>
<dbReference type="InterPro" id="IPR001543">
    <property type="entry name" value="FliN-like_C"/>
</dbReference>
<dbReference type="SUPFAM" id="SSF101801">
    <property type="entry name" value="Surface presentation of antigens (SPOA)"/>
    <property type="match status" value="1"/>
</dbReference>
<dbReference type="RefSeq" id="WP_040918298.1">
    <property type="nucleotide sequence ID" value="NZ_JQDG01000024.1"/>
</dbReference>
<evidence type="ECO:0000313" key="9">
    <source>
        <dbReference type="EMBL" id="KAB2933934.1"/>
    </source>
</evidence>
<dbReference type="InterPro" id="IPR001172">
    <property type="entry name" value="FliN_T3SS_HrcQb"/>
</dbReference>
<evidence type="ECO:0000256" key="6">
    <source>
        <dbReference type="ARBA" id="ARBA00022779"/>
    </source>
</evidence>
<sequence length="174" mass="18907">MAEETNLSLEDFDQLLGTDSEKASASELDALTQDLLGGGPTPAASDAGLDQDQLNTIADFLGSSSPSSEPVEAMNFGASRNEEMSGDQGKKNFPLLLDVNVRFIVELGRTQMYIKDVMLLSEGSIVELDKNVGDDVDLLVNDRLFGRGRLVVVDEFYAVQITQIVNPMTAYRNL</sequence>
<comment type="caution">
    <text evidence="9">The sequence shown here is derived from an EMBL/GenBank/DDBJ whole genome shotgun (WGS) entry which is preliminary data.</text>
</comment>
<gene>
    <name evidence="9" type="primary">fliN</name>
    <name evidence="9" type="ORF">F9K24_05565</name>
</gene>
<dbReference type="NCBIfam" id="TIGR02480">
    <property type="entry name" value="fliN"/>
    <property type="match status" value="1"/>
</dbReference>
<dbReference type="InterPro" id="IPR036429">
    <property type="entry name" value="SpoA-like_sf"/>
</dbReference>
<dbReference type="GO" id="GO:0005886">
    <property type="term" value="C:plasma membrane"/>
    <property type="evidence" value="ECO:0007669"/>
    <property type="project" value="UniProtKB-SubCell"/>
</dbReference>
<keyword evidence="5" id="KW-0145">Chemotaxis</keyword>
<dbReference type="OrthoDB" id="9773459at2"/>
<keyword evidence="9" id="KW-0282">Flagellum</keyword>
<dbReference type="GO" id="GO:0003774">
    <property type="term" value="F:cytoskeletal motor activity"/>
    <property type="evidence" value="ECO:0007669"/>
    <property type="project" value="InterPro"/>
</dbReference>
<reference evidence="9 10" key="1">
    <citation type="submission" date="2019-10" db="EMBL/GenBank/DDBJ databases">
        <title>Extracellular Electron Transfer in a Candidatus Methanoperedens spp. Enrichment Culture.</title>
        <authorList>
            <person name="Berger S."/>
            <person name="Rangel Shaw D."/>
            <person name="Berben T."/>
            <person name="In 'T Zandt M."/>
            <person name="Frank J."/>
            <person name="Reimann J."/>
            <person name="Jetten M.S.M."/>
            <person name="Welte C.U."/>
        </authorList>
    </citation>
    <scope>NUCLEOTIDE SEQUENCE [LARGE SCALE GENOMIC DNA]</scope>
    <source>
        <strain evidence="9">SB12</strain>
    </source>
</reference>
<keyword evidence="9" id="KW-0966">Cell projection</keyword>
<evidence type="ECO:0000256" key="2">
    <source>
        <dbReference type="ARBA" id="ARBA00009226"/>
    </source>
</evidence>
<dbReference type="InterPro" id="IPR012826">
    <property type="entry name" value="FliN"/>
</dbReference>
<dbReference type="Gene3D" id="2.30.330.10">
    <property type="entry name" value="SpoA-like"/>
    <property type="match status" value="1"/>
</dbReference>
<dbReference type="Pfam" id="PF01052">
    <property type="entry name" value="FliMN_C"/>
    <property type="match status" value="1"/>
</dbReference>
<keyword evidence="6" id="KW-0283">Flagellar rotation</keyword>
<evidence type="ECO:0000256" key="5">
    <source>
        <dbReference type="ARBA" id="ARBA00022500"/>
    </source>
</evidence>
<accession>A0A833H390</accession>
<evidence type="ECO:0000259" key="8">
    <source>
        <dbReference type="Pfam" id="PF01052"/>
    </source>
</evidence>
<dbReference type="PRINTS" id="PR00956">
    <property type="entry name" value="FLGMOTORFLIN"/>
</dbReference>
<dbReference type="EMBL" id="WBUI01000004">
    <property type="protein sequence ID" value="KAB2933934.1"/>
    <property type="molecule type" value="Genomic_DNA"/>
</dbReference>
<dbReference type="GO" id="GO:0006935">
    <property type="term" value="P:chemotaxis"/>
    <property type="evidence" value="ECO:0007669"/>
    <property type="project" value="UniProtKB-KW"/>
</dbReference>
<proteinExistence type="inferred from homology"/>
<evidence type="ECO:0000256" key="4">
    <source>
        <dbReference type="ARBA" id="ARBA00022475"/>
    </source>
</evidence>
<dbReference type="PANTHER" id="PTHR43484">
    <property type="match status" value="1"/>
</dbReference>
<evidence type="ECO:0000256" key="3">
    <source>
        <dbReference type="ARBA" id="ARBA00021897"/>
    </source>
</evidence>
<dbReference type="GO" id="GO:0071973">
    <property type="term" value="P:bacterial-type flagellum-dependent cell motility"/>
    <property type="evidence" value="ECO:0007669"/>
    <property type="project" value="InterPro"/>
</dbReference>
<dbReference type="GO" id="GO:0009425">
    <property type="term" value="C:bacterial-type flagellum basal body"/>
    <property type="evidence" value="ECO:0007669"/>
    <property type="project" value="InterPro"/>
</dbReference>
<keyword evidence="9" id="KW-0969">Cilium</keyword>
<name>A0A833H390_9LEPT</name>
<keyword evidence="7" id="KW-0472">Membrane</keyword>
<organism evidence="9 10">
    <name type="scientific">Leptonema illini</name>
    <dbReference type="NCBI Taxonomy" id="183"/>
    <lineage>
        <taxon>Bacteria</taxon>
        <taxon>Pseudomonadati</taxon>
        <taxon>Spirochaetota</taxon>
        <taxon>Spirochaetia</taxon>
        <taxon>Leptospirales</taxon>
        <taxon>Leptospiraceae</taxon>
        <taxon>Leptonema</taxon>
    </lineage>
</organism>
<feature type="domain" description="Flagellar motor switch protein FliN-like C-terminal" evidence="8">
    <location>
        <begin position="96"/>
        <end position="165"/>
    </location>
</feature>
<dbReference type="AlphaFoldDB" id="A0A833H390"/>
<dbReference type="InterPro" id="IPR051469">
    <property type="entry name" value="FliN/MopA/SpaO"/>
</dbReference>
<comment type="subcellular location">
    <subcellularLocation>
        <location evidence="1">Cell membrane</location>
        <topology evidence="1">Peripheral membrane protein</topology>
        <orientation evidence="1">Cytoplasmic side</orientation>
    </subcellularLocation>
</comment>
<dbReference type="PANTHER" id="PTHR43484:SF1">
    <property type="entry name" value="FLAGELLAR MOTOR SWITCH PROTEIN FLIN"/>
    <property type="match status" value="1"/>
</dbReference>
<evidence type="ECO:0000256" key="7">
    <source>
        <dbReference type="ARBA" id="ARBA00023136"/>
    </source>
</evidence>
<dbReference type="Proteomes" id="UP000460298">
    <property type="component" value="Unassembled WGS sequence"/>
</dbReference>
<keyword evidence="4" id="KW-1003">Cell membrane</keyword>
<evidence type="ECO:0000313" key="10">
    <source>
        <dbReference type="Proteomes" id="UP000460298"/>
    </source>
</evidence>
<comment type="similarity">
    <text evidence="2">Belongs to the FliN/MopA/SpaO family.</text>
</comment>
<evidence type="ECO:0000256" key="1">
    <source>
        <dbReference type="ARBA" id="ARBA00004413"/>
    </source>
</evidence>